<dbReference type="InterPro" id="IPR001747">
    <property type="entry name" value="Vitellogenin_N"/>
</dbReference>
<dbReference type="GO" id="GO:0032355">
    <property type="term" value="P:response to estradiol"/>
    <property type="evidence" value="ECO:0007669"/>
    <property type="project" value="TreeGrafter"/>
</dbReference>
<dbReference type="InterPro" id="IPR015816">
    <property type="entry name" value="Vitellinogen_b-sht_N"/>
</dbReference>
<dbReference type="Gene3D" id="2.30.230.10">
    <property type="entry name" value="Lipovitellin, beta-sheet shell regions, chain A"/>
    <property type="match status" value="1"/>
</dbReference>
<reference evidence="8" key="1">
    <citation type="submission" date="2025-08" db="UniProtKB">
        <authorList>
            <consortium name="RefSeq"/>
        </authorList>
    </citation>
    <scope>IDENTIFICATION</scope>
</reference>
<dbReference type="SMART" id="SM00638">
    <property type="entry name" value="LPD_N"/>
    <property type="match status" value="1"/>
</dbReference>
<evidence type="ECO:0000259" key="6">
    <source>
        <dbReference type="PROSITE" id="PS51211"/>
    </source>
</evidence>
<evidence type="ECO:0000256" key="5">
    <source>
        <dbReference type="PROSITE-ProRule" id="PRU00557"/>
    </source>
</evidence>
<feature type="disulfide bond" evidence="5">
    <location>
        <begin position="136"/>
        <end position="162"/>
    </location>
</feature>
<dbReference type="InParanoid" id="A0A6P8NAK3"/>
<dbReference type="Pfam" id="PF01347">
    <property type="entry name" value="Vitellogenin_N"/>
    <property type="match status" value="1"/>
</dbReference>
<name>A0A6P8NAK3_GEOSA</name>
<dbReference type="RefSeq" id="XP_033772737.1">
    <property type="nucleotide sequence ID" value="XM_033916846.1"/>
</dbReference>
<dbReference type="GO" id="GO:0005319">
    <property type="term" value="F:lipid transporter activity"/>
    <property type="evidence" value="ECO:0007669"/>
    <property type="project" value="InterPro"/>
</dbReference>
<comment type="caution">
    <text evidence="5">Lacks conserved residue(s) required for the propagation of feature annotation.</text>
</comment>
<feature type="domain" description="Vitellogenin" evidence="6">
    <location>
        <begin position="1"/>
        <end position="617"/>
    </location>
</feature>
<dbReference type="Gene3D" id="2.20.50.20">
    <property type="entry name" value="Lipovitellin. Chain A, domain 3"/>
    <property type="match status" value="1"/>
</dbReference>
<dbReference type="PROSITE" id="PS51211">
    <property type="entry name" value="VITELLOGENIN"/>
    <property type="match status" value="1"/>
</dbReference>
<feature type="disulfide bond" evidence="5">
    <location>
        <begin position="180"/>
        <end position="183"/>
    </location>
</feature>
<dbReference type="InterPro" id="IPR011030">
    <property type="entry name" value="Lipovitellin_superhlx_dom"/>
</dbReference>
<dbReference type="SUPFAM" id="SSF56968">
    <property type="entry name" value="Lipovitellin-phosvitin complex, beta-sheet shell regions"/>
    <property type="match status" value="2"/>
</dbReference>
<keyword evidence="2" id="KW-0758">Storage protein</keyword>
<dbReference type="OrthoDB" id="5956066at2759"/>
<dbReference type="PANTHER" id="PTHR23345:SF15">
    <property type="entry name" value="VITELLOGENIN 1-RELATED"/>
    <property type="match status" value="1"/>
</dbReference>
<dbReference type="KEGG" id="gsh:117346766"/>
<dbReference type="InterPro" id="IPR015819">
    <property type="entry name" value="Lipid_transp_b-sht_shell"/>
</dbReference>
<evidence type="ECO:0000256" key="2">
    <source>
        <dbReference type="ARBA" id="ARBA00022761"/>
    </source>
</evidence>
<protein>
    <submittedName>
        <fullName evidence="8">Vitellogenin-A2-like</fullName>
    </submittedName>
</protein>
<evidence type="ECO:0000256" key="1">
    <source>
        <dbReference type="ARBA" id="ARBA00022729"/>
    </source>
</evidence>
<proteinExistence type="predicted"/>
<keyword evidence="4" id="KW-0325">Glycoprotein</keyword>
<organism evidence="7 8">
    <name type="scientific">Geotrypetes seraphini</name>
    <name type="common">Gaboon caecilian</name>
    <name type="synonym">Caecilia seraphini</name>
    <dbReference type="NCBI Taxonomy" id="260995"/>
    <lineage>
        <taxon>Eukaryota</taxon>
        <taxon>Metazoa</taxon>
        <taxon>Chordata</taxon>
        <taxon>Craniata</taxon>
        <taxon>Vertebrata</taxon>
        <taxon>Euteleostomi</taxon>
        <taxon>Amphibia</taxon>
        <taxon>Gymnophiona</taxon>
        <taxon>Geotrypetes</taxon>
    </lineage>
</organism>
<dbReference type="SUPFAM" id="SSF48431">
    <property type="entry name" value="Lipovitellin-phosvitin complex, superhelical domain"/>
    <property type="match status" value="1"/>
</dbReference>
<dbReference type="Gene3D" id="1.25.10.20">
    <property type="entry name" value="Vitellinogen, superhelical"/>
    <property type="match status" value="1"/>
</dbReference>
<dbReference type="GeneID" id="117346766"/>
<keyword evidence="3 5" id="KW-1015">Disulfide bond</keyword>
<accession>A0A6P8NAK3</accession>
<dbReference type="GO" id="GO:0045735">
    <property type="term" value="F:nutrient reservoir activity"/>
    <property type="evidence" value="ECO:0007669"/>
    <property type="project" value="UniProtKB-KW"/>
</dbReference>
<dbReference type="GO" id="GO:0071391">
    <property type="term" value="P:cellular response to estrogen stimulus"/>
    <property type="evidence" value="ECO:0007669"/>
    <property type="project" value="TreeGrafter"/>
</dbReference>
<keyword evidence="7" id="KW-1185">Reference proteome</keyword>
<evidence type="ECO:0000256" key="4">
    <source>
        <dbReference type="ARBA" id="ARBA00023180"/>
    </source>
</evidence>
<evidence type="ECO:0000313" key="7">
    <source>
        <dbReference type="Proteomes" id="UP000515159"/>
    </source>
</evidence>
<dbReference type="AlphaFoldDB" id="A0A6P8NAK3"/>
<dbReference type="PANTHER" id="PTHR23345">
    <property type="entry name" value="VITELLOGENIN-RELATED"/>
    <property type="match status" value="1"/>
</dbReference>
<keyword evidence="1" id="KW-0732">Signal</keyword>
<gene>
    <name evidence="8" type="primary">LOC117346766</name>
</gene>
<dbReference type="Proteomes" id="UP000515159">
    <property type="component" value="Chromosome 12"/>
</dbReference>
<dbReference type="InterPro" id="IPR050733">
    <property type="entry name" value="Vitellogenin/Apolipophorin"/>
</dbReference>
<evidence type="ECO:0000313" key="8">
    <source>
        <dbReference type="RefSeq" id="XP_033772737.1"/>
    </source>
</evidence>
<evidence type="ECO:0000256" key="3">
    <source>
        <dbReference type="ARBA" id="ARBA00023157"/>
    </source>
</evidence>
<dbReference type="InterPro" id="IPR015817">
    <property type="entry name" value="Vitellinogen_open_b-sht_sub1"/>
</dbReference>
<sequence length="677" mass="75098">MDRNGFEKSEAKIKGGVFVEPEIHELIFDDAFKQKLNPAESAAREALVINPEVQVCPDSDSSSPCKALPKVSQALQENLAKPSTYECRKGIVSNIRTQSDEDESSTNLKRGILNALSCNTKPGTHSLQEHSIYGVCQTRYSNSGDTKANPPIVWKAIDFSKCDEKVEKASGIIAAFADSCKTCQETGRNLRGGYIARYSLKMGEKSPVIESVITNEVRQIYLAKDVTIVVNASQNLKLVGIRKNQPTLPDQELKSRGGLQYHFDKETRQKPGVLSKSQIEEKLQDLVNDQQKKNTGRIVAQLIESMSSCTSETILEVWKDYCAKSAPRREWCLTVIVWTGTTSSMQALMKMSKDLSDNEIKWAFFIAMMVTEANPKTMEITLESVKKFEKSPDLSIAFSTMVNKYCKGLPRCPEIYLEILHDSAVQAAKEGNVKDTILALKAIGNAGQPESCKILQKFETSNSTKIRTAAVMAFSNIAKKDPKKVQGILLPYILNDKVPSEVRMESVKVVLESNPDPSVVTIIANVARKGKGTERSDQVASYIVSSFKALSKSQNPRLGNVADACRVALRLLDQDLENTSYRFSKNLHFNVINSQIGSISADISIMNNPKSRLPVQMLLSIKGYGSCGTLDLLEVIVQGEGLEEYIRKQDARFSEYPMRKKIAQIVQAVRFAAFVFI</sequence>